<dbReference type="InterPro" id="IPR012341">
    <property type="entry name" value="6hp_glycosidase-like_sf"/>
</dbReference>
<evidence type="ECO:0000259" key="2">
    <source>
        <dbReference type="Pfam" id="PF06202"/>
    </source>
</evidence>
<dbReference type="InterPro" id="IPR024742">
    <property type="entry name" value="Glycogen_debranch_N"/>
</dbReference>
<evidence type="ECO:0000259" key="3">
    <source>
        <dbReference type="Pfam" id="PF12439"/>
    </source>
</evidence>
<dbReference type="InterPro" id="IPR010401">
    <property type="entry name" value="AGL/Gdb1"/>
</dbReference>
<feature type="domain" description="Glycogen debranching enzyme bacterial and archaeal type N-terminal" evidence="3">
    <location>
        <begin position="19"/>
        <end position="221"/>
    </location>
</feature>
<evidence type="ECO:0000313" key="4">
    <source>
        <dbReference type="EMBL" id="MFD2235156.1"/>
    </source>
</evidence>
<dbReference type="PANTHER" id="PTHR10569">
    <property type="entry name" value="GLYCOGEN DEBRANCHING ENZYME"/>
    <property type="match status" value="1"/>
</dbReference>
<dbReference type="EMBL" id="JBHUIY010000037">
    <property type="protein sequence ID" value="MFD2235156.1"/>
    <property type="molecule type" value="Genomic_DNA"/>
</dbReference>
<organism evidence="4 5">
    <name type="scientific">Phaeospirillum tilakii</name>
    <dbReference type="NCBI Taxonomy" id="741673"/>
    <lineage>
        <taxon>Bacteria</taxon>
        <taxon>Pseudomonadati</taxon>
        <taxon>Pseudomonadota</taxon>
        <taxon>Alphaproteobacteria</taxon>
        <taxon>Rhodospirillales</taxon>
        <taxon>Rhodospirillaceae</taxon>
        <taxon>Phaeospirillum</taxon>
    </lineage>
</organism>
<feature type="domain" description="Glycogen debranching enzyme C-terminal" evidence="2">
    <location>
        <begin position="294"/>
        <end position="648"/>
    </location>
</feature>
<dbReference type="SUPFAM" id="SSF48208">
    <property type="entry name" value="Six-hairpin glycosidases"/>
    <property type="match status" value="1"/>
</dbReference>
<evidence type="ECO:0000313" key="5">
    <source>
        <dbReference type="Proteomes" id="UP001597296"/>
    </source>
</evidence>
<proteinExistence type="predicted"/>
<dbReference type="Gene3D" id="1.50.10.10">
    <property type="match status" value="1"/>
</dbReference>
<feature type="region of interest" description="Disordered" evidence="1">
    <location>
        <begin position="654"/>
        <end position="677"/>
    </location>
</feature>
<gene>
    <name evidence="4" type="ORF">ACFSNB_15190</name>
</gene>
<dbReference type="InterPro" id="IPR008928">
    <property type="entry name" value="6-hairpin_glycosidase_sf"/>
</dbReference>
<comment type="caution">
    <text evidence="4">The sequence shown here is derived from an EMBL/GenBank/DDBJ whole genome shotgun (WGS) entry which is preliminary data.</text>
</comment>
<dbReference type="Pfam" id="PF12439">
    <property type="entry name" value="GDE_N"/>
    <property type="match status" value="1"/>
</dbReference>
<name>A0ABW5CE24_9PROT</name>
<dbReference type="InterPro" id="IPR032790">
    <property type="entry name" value="GDE_C"/>
</dbReference>
<dbReference type="Pfam" id="PF06202">
    <property type="entry name" value="GDE_C"/>
    <property type="match status" value="1"/>
</dbReference>
<keyword evidence="5" id="KW-1185">Reference proteome</keyword>
<sequence>MERLDLRLSLPGPAGAGGREWMVTNGLGGYASGRLGGGAARRHDGLLVAALPGSGRTILLDRLDETVHPDGGAAFALDQALVEVRFELGLPVWRFARDGIELERRLVMPWRQNTTLIAWRRLDRGGARLRLALRPWLHMRGNDGPADRPLEPPALTLRPEGRIEITQGAFPPLRLRARAAGVELALDGGRIDKAFYQVEAARDYSRFGPLWSPGLLLLTLDADGAELTASAESWAMALAQTATEAETAERGRRERLIARADPAARDPVGRQLVLAADGFLFAPRGRDDLDARVRASGETLVSVIAGYPWFNDWGRDTMIALEGLTLVTGRPELAGSILLTFAAYERDGLIPNNIPDGGSAGVYRALDASLWFFHALDRTLARGGDRTLLPRLLPVLQRILAAHQAGIPGFGIGVDPADGLLCGRDPEPGHMLTWMDSATPRRGKPVEINALWHNALCLMTGWLAEAGDAAGAESVGVEAARVRDSFNRRFWNPATGFLFDLLEGEDGDDPACRPNQLLALSLPHPVLAPCYWRPVLDAVVTRLWTPVGVRSLAPESPDYYPSYLGDLHCRDTAYHRGTVWPWLVGPLVDAWLRVHPDDRAGARHLLGALPGTLAEGCVGTLAEVFDGAAPHLPRGCPAQAWSVAETLRAWTRTGNGIQGPPALGGCGQSPPLTSPSP</sequence>
<protein>
    <submittedName>
        <fullName evidence="4">Amylo-alpha-1,6-glucosidase</fullName>
    </submittedName>
</protein>
<evidence type="ECO:0000256" key="1">
    <source>
        <dbReference type="SAM" id="MobiDB-lite"/>
    </source>
</evidence>
<reference evidence="5" key="1">
    <citation type="journal article" date="2019" name="Int. J. Syst. Evol. Microbiol.">
        <title>The Global Catalogue of Microorganisms (GCM) 10K type strain sequencing project: providing services to taxonomists for standard genome sequencing and annotation.</title>
        <authorList>
            <consortium name="The Broad Institute Genomics Platform"/>
            <consortium name="The Broad Institute Genome Sequencing Center for Infectious Disease"/>
            <person name="Wu L."/>
            <person name="Ma J."/>
        </authorList>
    </citation>
    <scope>NUCLEOTIDE SEQUENCE [LARGE SCALE GENOMIC DNA]</scope>
    <source>
        <strain evidence="5">KCTC 15012</strain>
    </source>
</reference>
<dbReference type="RefSeq" id="WP_377318071.1">
    <property type="nucleotide sequence ID" value="NZ_JBHUIY010000037.1"/>
</dbReference>
<dbReference type="Proteomes" id="UP001597296">
    <property type="component" value="Unassembled WGS sequence"/>
</dbReference>
<accession>A0ABW5CE24</accession>
<dbReference type="PANTHER" id="PTHR10569:SF2">
    <property type="entry name" value="GLYCOGEN DEBRANCHING ENZYME"/>
    <property type="match status" value="1"/>
</dbReference>